<protein>
    <submittedName>
        <fullName evidence="1">Uncharacterized protein</fullName>
    </submittedName>
</protein>
<proteinExistence type="predicted"/>
<dbReference type="Proteomes" id="UP001186974">
    <property type="component" value="Unassembled WGS sequence"/>
</dbReference>
<keyword evidence="2" id="KW-1185">Reference proteome</keyword>
<dbReference type="EMBL" id="JAWDJW010000456">
    <property type="protein sequence ID" value="KAK3080661.1"/>
    <property type="molecule type" value="Genomic_DNA"/>
</dbReference>
<name>A0ACC3DVC3_9PEZI</name>
<sequence length="412" mass="44034">MKENHTTAVLVQDQGSITGIFTSKDVVLRVIAAGLDPATCSVVRVMTPHPDFAPVDMTIQAALRKMHDGHYLNLPVMDLEGSIVGMVDVLKLTYATLDQINSMSTSDAEGPAWNKFWMSLDADTESMMSGEGGGREGRESRSQSHAPHTPDVRSLMSPQPGMDRPGLGERGDSVLPHESASHQGESPEVSAVGGATPPMEDTPFPFKFKAPSGRVHRLQVVASAGISALIATLAQKLGAEAEQIGGLPTVDEEGSIVGAEGGFAISYLDNEGDTVSITTDRDLVEAVELAARAGREKVDLFVHEVGAPAMSGTLDPHPGLPMPAVHENVGVRERRRYEDDEEEDEEEELERERERAQRRGRKEKGVQGVQGQGQGKEQVIAGVPNEVLLPGAIAMLAVVIVGVFVVSRSSSR</sequence>
<reference evidence="1" key="1">
    <citation type="submission" date="2024-09" db="EMBL/GenBank/DDBJ databases">
        <title>Black Yeasts Isolated from many extreme environments.</title>
        <authorList>
            <person name="Coleine C."/>
            <person name="Stajich J.E."/>
            <person name="Selbmann L."/>
        </authorList>
    </citation>
    <scope>NUCLEOTIDE SEQUENCE</scope>
    <source>
        <strain evidence="1">CCFEE 5737</strain>
    </source>
</reference>
<accession>A0ACC3DVC3</accession>
<evidence type="ECO:0000313" key="1">
    <source>
        <dbReference type="EMBL" id="KAK3080661.1"/>
    </source>
</evidence>
<evidence type="ECO:0000313" key="2">
    <source>
        <dbReference type="Proteomes" id="UP001186974"/>
    </source>
</evidence>
<gene>
    <name evidence="1" type="ORF">LTS18_014325</name>
</gene>
<comment type="caution">
    <text evidence="1">The sequence shown here is derived from an EMBL/GenBank/DDBJ whole genome shotgun (WGS) entry which is preliminary data.</text>
</comment>
<organism evidence="1 2">
    <name type="scientific">Coniosporium uncinatum</name>
    <dbReference type="NCBI Taxonomy" id="93489"/>
    <lineage>
        <taxon>Eukaryota</taxon>
        <taxon>Fungi</taxon>
        <taxon>Dikarya</taxon>
        <taxon>Ascomycota</taxon>
        <taxon>Pezizomycotina</taxon>
        <taxon>Dothideomycetes</taxon>
        <taxon>Dothideomycetes incertae sedis</taxon>
        <taxon>Coniosporium</taxon>
    </lineage>
</organism>